<evidence type="ECO:0000256" key="1">
    <source>
        <dbReference type="ARBA" id="ARBA00009437"/>
    </source>
</evidence>
<dbReference type="Proteomes" id="UP001216674">
    <property type="component" value="Unassembled WGS sequence"/>
</dbReference>
<dbReference type="Pfam" id="PF03466">
    <property type="entry name" value="LysR_substrate"/>
    <property type="match status" value="1"/>
</dbReference>
<dbReference type="PANTHER" id="PTHR30579:SF2">
    <property type="entry name" value="HTH-TYPE TRANSCRIPTIONAL REGULATOR ARGP"/>
    <property type="match status" value="1"/>
</dbReference>
<accession>A0ABT6AJX6</accession>
<dbReference type="InterPro" id="IPR017685">
    <property type="entry name" value="ArgP"/>
</dbReference>
<evidence type="ECO:0000256" key="3">
    <source>
        <dbReference type="ARBA" id="ARBA00023125"/>
    </source>
</evidence>
<protein>
    <submittedName>
        <fullName evidence="6">LysR family transcriptional regulator ArgP</fullName>
    </submittedName>
</protein>
<dbReference type="PANTHER" id="PTHR30579">
    <property type="entry name" value="TRANSCRIPTIONAL REGULATOR"/>
    <property type="match status" value="1"/>
</dbReference>
<dbReference type="InterPro" id="IPR036390">
    <property type="entry name" value="WH_DNA-bd_sf"/>
</dbReference>
<dbReference type="Pfam" id="PF00126">
    <property type="entry name" value="HTH_1"/>
    <property type="match status" value="1"/>
</dbReference>
<dbReference type="RefSeq" id="WP_276264396.1">
    <property type="nucleotide sequence ID" value="NZ_JARJLM010000141.1"/>
</dbReference>
<dbReference type="InterPro" id="IPR000847">
    <property type="entry name" value="LysR_HTH_N"/>
</dbReference>
<comment type="caution">
    <text evidence="6">The sequence shown here is derived from an EMBL/GenBank/DDBJ whole genome shotgun (WGS) entry which is preliminary data.</text>
</comment>
<evidence type="ECO:0000313" key="6">
    <source>
        <dbReference type="EMBL" id="MDF3832915.1"/>
    </source>
</evidence>
<name>A0ABT6AJX6_9BURK</name>
<feature type="domain" description="HTH lysR-type" evidence="5">
    <location>
        <begin position="2"/>
        <end position="58"/>
    </location>
</feature>
<keyword evidence="3" id="KW-0238">DNA-binding</keyword>
<proteinExistence type="inferred from homology"/>
<evidence type="ECO:0000313" key="7">
    <source>
        <dbReference type="Proteomes" id="UP001216674"/>
    </source>
</evidence>
<dbReference type="SUPFAM" id="SSF53850">
    <property type="entry name" value="Periplasmic binding protein-like II"/>
    <property type="match status" value="1"/>
</dbReference>
<dbReference type="InterPro" id="IPR005119">
    <property type="entry name" value="LysR_subst-bd"/>
</dbReference>
<keyword evidence="7" id="KW-1185">Reference proteome</keyword>
<dbReference type="NCBIfam" id="TIGR03298">
    <property type="entry name" value="argP"/>
    <property type="match status" value="1"/>
</dbReference>
<keyword evidence="4" id="KW-0804">Transcription</keyword>
<evidence type="ECO:0000259" key="5">
    <source>
        <dbReference type="PROSITE" id="PS50931"/>
    </source>
</evidence>
<dbReference type="PROSITE" id="PS50931">
    <property type="entry name" value="HTH_LYSR"/>
    <property type="match status" value="1"/>
</dbReference>
<dbReference type="PRINTS" id="PR00039">
    <property type="entry name" value="HTHLYSR"/>
</dbReference>
<organism evidence="6 7">
    <name type="scientific">Cupriavidus basilensis</name>
    <dbReference type="NCBI Taxonomy" id="68895"/>
    <lineage>
        <taxon>Bacteria</taxon>
        <taxon>Pseudomonadati</taxon>
        <taxon>Pseudomonadota</taxon>
        <taxon>Betaproteobacteria</taxon>
        <taxon>Burkholderiales</taxon>
        <taxon>Burkholderiaceae</taxon>
        <taxon>Cupriavidus</taxon>
    </lineage>
</organism>
<dbReference type="SUPFAM" id="SSF46785">
    <property type="entry name" value="Winged helix' DNA-binding domain"/>
    <property type="match status" value="1"/>
</dbReference>
<sequence>MLDYSALSALAAVVREGSFERAARALHVTPSAISQRIRLLEERVGCALVVRDQPCRATETGRRLCQHVDHVRLLEQELQGALPTLAPQGIARVALPIAVNADSLATWLAPAIAAFGAENPVLMAVAVDDQDHTTEWLRSGAVLAAVTATARPAAGCNSRPLGSMRYLAAASPAFVQRYFADGVGAGSLATAPSLLFNAKDELQARWARRLCHRHVELPRHTLPSSQAFVAAAVAGMGWGLHPQALIAPHLEDGSLVELVPNTPLDVSLHWQHARAASALLDGLSREVLAAARSALLPP</sequence>
<keyword evidence="2" id="KW-0805">Transcription regulation</keyword>
<evidence type="ECO:0000256" key="2">
    <source>
        <dbReference type="ARBA" id="ARBA00023015"/>
    </source>
</evidence>
<gene>
    <name evidence="6" type="ORF">P3W85_08135</name>
</gene>
<dbReference type="Gene3D" id="3.40.190.290">
    <property type="match status" value="1"/>
</dbReference>
<reference evidence="6 7" key="1">
    <citation type="submission" date="2023-03" db="EMBL/GenBank/DDBJ databases">
        <title>Draft assemblies of triclosan tolerant bacteria isolated from returned activated sludge.</title>
        <authorList>
            <person name="Van Hamelsveld S."/>
        </authorList>
    </citation>
    <scope>NUCLEOTIDE SEQUENCE [LARGE SCALE GENOMIC DNA]</scope>
    <source>
        <strain evidence="6 7">GW210010_S58</strain>
    </source>
</reference>
<dbReference type="Gene3D" id="1.10.10.10">
    <property type="entry name" value="Winged helix-like DNA-binding domain superfamily/Winged helix DNA-binding domain"/>
    <property type="match status" value="1"/>
</dbReference>
<comment type="similarity">
    <text evidence="1">Belongs to the LysR transcriptional regulatory family.</text>
</comment>
<dbReference type="NCBIfam" id="NF009888">
    <property type="entry name" value="PRK13348.1"/>
    <property type="match status" value="1"/>
</dbReference>
<dbReference type="EMBL" id="JARJLM010000141">
    <property type="protein sequence ID" value="MDF3832915.1"/>
    <property type="molecule type" value="Genomic_DNA"/>
</dbReference>
<dbReference type="InterPro" id="IPR050176">
    <property type="entry name" value="LTTR"/>
</dbReference>
<dbReference type="InterPro" id="IPR036388">
    <property type="entry name" value="WH-like_DNA-bd_sf"/>
</dbReference>
<dbReference type="NCBIfam" id="NF002964">
    <property type="entry name" value="PRK03635.1"/>
    <property type="match status" value="1"/>
</dbReference>
<evidence type="ECO:0000256" key="4">
    <source>
        <dbReference type="ARBA" id="ARBA00023163"/>
    </source>
</evidence>